<name>A0ABR3MXL4_9TELE</name>
<sequence>MFHYEELPCDVERPSSFVCPYMVIYVTQLFRPPVEQESVGVPCARNRASSATLVQSPSPPPPPTSLC</sequence>
<proteinExistence type="predicted"/>
<dbReference type="EMBL" id="JAYMGO010000008">
    <property type="protein sequence ID" value="KAL1269331.1"/>
    <property type="molecule type" value="Genomic_DNA"/>
</dbReference>
<evidence type="ECO:0000313" key="2">
    <source>
        <dbReference type="Proteomes" id="UP001558613"/>
    </source>
</evidence>
<accession>A0ABR3MXL4</accession>
<gene>
    <name evidence="1" type="ORF">QQF64_031620</name>
</gene>
<protein>
    <submittedName>
        <fullName evidence="1">Uncharacterized protein</fullName>
    </submittedName>
</protein>
<keyword evidence="2" id="KW-1185">Reference proteome</keyword>
<dbReference type="Proteomes" id="UP001558613">
    <property type="component" value="Unassembled WGS sequence"/>
</dbReference>
<comment type="caution">
    <text evidence="1">The sequence shown here is derived from an EMBL/GenBank/DDBJ whole genome shotgun (WGS) entry which is preliminary data.</text>
</comment>
<organism evidence="1 2">
    <name type="scientific">Cirrhinus molitorella</name>
    <name type="common">mud carp</name>
    <dbReference type="NCBI Taxonomy" id="172907"/>
    <lineage>
        <taxon>Eukaryota</taxon>
        <taxon>Metazoa</taxon>
        <taxon>Chordata</taxon>
        <taxon>Craniata</taxon>
        <taxon>Vertebrata</taxon>
        <taxon>Euteleostomi</taxon>
        <taxon>Actinopterygii</taxon>
        <taxon>Neopterygii</taxon>
        <taxon>Teleostei</taxon>
        <taxon>Ostariophysi</taxon>
        <taxon>Cypriniformes</taxon>
        <taxon>Cyprinidae</taxon>
        <taxon>Labeoninae</taxon>
        <taxon>Labeonini</taxon>
        <taxon>Cirrhinus</taxon>
    </lineage>
</organism>
<evidence type="ECO:0000313" key="1">
    <source>
        <dbReference type="EMBL" id="KAL1269331.1"/>
    </source>
</evidence>
<reference evidence="1 2" key="1">
    <citation type="submission" date="2023-09" db="EMBL/GenBank/DDBJ databases">
        <authorList>
            <person name="Wang M."/>
        </authorList>
    </citation>
    <scope>NUCLEOTIDE SEQUENCE [LARGE SCALE GENOMIC DNA]</scope>
    <source>
        <strain evidence="1">GT-2023</strain>
        <tissue evidence="1">Liver</tissue>
    </source>
</reference>